<feature type="compositionally biased region" description="Basic and acidic residues" evidence="2">
    <location>
        <begin position="541"/>
        <end position="572"/>
    </location>
</feature>
<comment type="caution">
    <text evidence="4">The sequence shown here is derived from an EMBL/GenBank/DDBJ whole genome shotgun (WGS) entry which is preliminary data.</text>
</comment>
<accession>A0AAN7HIB4</accession>
<dbReference type="PANTHER" id="PTHR47842">
    <property type="entry name" value="EXPRESSED PROTEIN"/>
    <property type="match status" value="1"/>
</dbReference>
<feature type="compositionally biased region" description="Basic and acidic residues" evidence="2">
    <location>
        <begin position="446"/>
        <end position="475"/>
    </location>
</feature>
<feature type="domain" description="DUF676" evidence="3">
    <location>
        <begin position="77"/>
        <end position="197"/>
    </location>
</feature>
<dbReference type="Pfam" id="PF05057">
    <property type="entry name" value="DUF676"/>
    <property type="match status" value="1"/>
</dbReference>
<dbReference type="PANTHER" id="PTHR47842:SF3">
    <property type="entry name" value="DUF676 DOMAIN-CONTAINING PROTEIN"/>
    <property type="match status" value="1"/>
</dbReference>
<feature type="compositionally biased region" description="Low complexity" evidence="2">
    <location>
        <begin position="433"/>
        <end position="445"/>
    </location>
</feature>
<dbReference type="AlphaFoldDB" id="A0AAN7HIB4"/>
<dbReference type="InterPro" id="IPR007751">
    <property type="entry name" value="DUF676_lipase-like"/>
</dbReference>
<name>A0AAN7HIB4_9PEZI</name>
<feature type="region of interest" description="Disordered" evidence="2">
    <location>
        <begin position="376"/>
        <end position="527"/>
    </location>
</feature>
<evidence type="ECO:0000256" key="1">
    <source>
        <dbReference type="ARBA" id="ARBA00007920"/>
    </source>
</evidence>
<feature type="region of interest" description="Disordered" evidence="2">
    <location>
        <begin position="539"/>
        <end position="600"/>
    </location>
</feature>
<feature type="region of interest" description="Disordered" evidence="2">
    <location>
        <begin position="213"/>
        <end position="276"/>
    </location>
</feature>
<feature type="compositionally biased region" description="Polar residues" evidence="2">
    <location>
        <begin position="42"/>
        <end position="64"/>
    </location>
</feature>
<evidence type="ECO:0000259" key="3">
    <source>
        <dbReference type="Pfam" id="PF05057"/>
    </source>
</evidence>
<gene>
    <name evidence="4" type="ORF">C7999DRAFT_28421</name>
</gene>
<dbReference type="SUPFAM" id="SSF53474">
    <property type="entry name" value="alpha/beta-Hydrolases"/>
    <property type="match status" value="1"/>
</dbReference>
<comment type="similarity">
    <text evidence="1">Belongs to the putative lipase ROG1 family.</text>
</comment>
<dbReference type="EMBL" id="MU857608">
    <property type="protein sequence ID" value="KAK4251101.1"/>
    <property type="molecule type" value="Genomic_DNA"/>
</dbReference>
<evidence type="ECO:0000256" key="2">
    <source>
        <dbReference type="SAM" id="MobiDB-lite"/>
    </source>
</evidence>
<evidence type="ECO:0000313" key="4">
    <source>
        <dbReference type="EMBL" id="KAK4251101.1"/>
    </source>
</evidence>
<organism evidence="4 5">
    <name type="scientific">Corynascus novoguineensis</name>
    <dbReference type="NCBI Taxonomy" id="1126955"/>
    <lineage>
        <taxon>Eukaryota</taxon>
        <taxon>Fungi</taxon>
        <taxon>Dikarya</taxon>
        <taxon>Ascomycota</taxon>
        <taxon>Pezizomycotina</taxon>
        <taxon>Sordariomycetes</taxon>
        <taxon>Sordariomycetidae</taxon>
        <taxon>Sordariales</taxon>
        <taxon>Chaetomiaceae</taxon>
        <taxon>Corynascus</taxon>
    </lineage>
</organism>
<evidence type="ECO:0000313" key="5">
    <source>
        <dbReference type="Proteomes" id="UP001303647"/>
    </source>
</evidence>
<dbReference type="Proteomes" id="UP001303647">
    <property type="component" value="Unassembled WGS sequence"/>
</dbReference>
<protein>
    <recommendedName>
        <fullName evidence="3">DUF676 domain-containing protein</fullName>
    </recommendedName>
</protein>
<dbReference type="InterPro" id="IPR029058">
    <property type="entry name" value="AB_hydrolase_fold"/>
</dbReference>
<keyword evidence="5" id="KW-1185">Reference proteome</keyword>
<dbReference type="Gene3D" id="3.40.50.1820">
    <property type="entry name" value="alpha/beta hydrolase"/>
    <property type="match status" value="1"/>
</dbReference>
<feature type="region of interest" description="Disordered" evidence="2">
    <location>
        <begin position="41"/>
        <end position="69"/>
    </location>
</feature>
<feature type="compositionally biased region" description="Basic and acidic residues" evidence="2">
    <location>
        <begin position="580"/>
        <end position="600"/>
    </location>
</feature>
<reference evidence="4" key="2">
    <citation type="submission" date="2023-05" db="EMBL/GenBank/DDBJ databases">
        <authorList>
            <consortium name="Lawrence Berkeley National Laboratory"/>
            <person name="Steindorff A."/>
            <person name="Hensen N."/>
            <person name="Bonometti L."/>
            <person name="Westerberg I."/>
            <person name="Brannstrom I.O."/>
            <person name="Guillou S."/>
            <person name="Cros-Aarteil S."/>
            <person name="Calhoun S."/>
            <person name="Haridas S."/>
            <person name="Kuo A."/>
            <person name="Mondo S."/>
            <person name="Pangilinan J."/>
            <person name="Riley R."/>
            <person name="Labutti K."/>
            <person name="Andreopoulos B."/>
            <person name="Lipzen A."/>
            <person name="Chen C."/>
            <person name="Yanf M."/>
            <person name="Daum C."/>
            <person name="Ng V."/>
            <person name="Clum A."/>
            <person name="Ohm R."/>
            <person name="Martin F."/>
            <person name="Silar P."/>
            <person name="Natvig D."/>
            <person name="Lalanne C."/>
            <person name="Gautier V."/>
            <person name="Ament-Velasquez S.L."/>
            <person name="Kruys A."/>
            <person name="Hutchinson M.I."/>
            <person name="Powell A.J."/>
            <person name="Barry K."/>
            <person name="Miller A.N."/>
            <person name="Grigoriev I.V."/>
            <person name="Debuchy R."/>
            <person name="Gladieux P."/>
            <person name="Thoren M.H."/>
            <person name="Johannesson H."/>
        </authorList>
    </citation>
    <scope>NUCLEOTIDE SEQUENCE</scope>
    <source>
        <strain evidence="4">CBS 359.72</strain>
    </source>
</reference>
<reference evidence="4" key="1">
    <citation type="journal article" date="2023" name="Mol. Phylogenet. Evol.">
        <title>Genome-scale phylogeny and comparative genomics of the fungal order Sordariales.</title>
        <authorList>
            <person name="Hensen N."/>
            <person name="Bonometti L."/>
            <person name="Westerberg I."/>
            <person name="Brannstrom I.O."/>
            <person name="Guillou S."/>
            <person name="Cros-Aarteil S."/>
            <person name="Calhoun S."/>
            <person name="Haridas S."/>
            <person name="Kuo A."/>
            <person name="Mondo S."/>
            <person name="Pangilinan J."/>
            <person name="Riley R."/>
            <person name="LaButti K."/>
            <person name="Andreopoulos B."/>
            <person name="Lipzen A."/>
            <person name="Chen C."/>
            <person name="Yan M."/>
            <person name="Daum C."/>
            <person name="Ng V."/>
            <person name="Clum A."/>
            <person name="Steindorff A."/>
            <person name="Ohm R.A."/>
            <person name="Martin F."/>
            <person name="Silar P."/>
            <person name="Natvig D.O."/>
            <person name="Lalanne C."/>
            <person name="Gautier V."/>
            <person name="Ament-Velasquez S.L."/>
            <person name="Kruys A."/>
            <person name="Hutchinson M.I."/>
            <person name="Powell A.J."/>
            <person name="Barry K."/>
            <person name="Miller A.N."/>
            <person name="Grigoriev I.V."/>
            <person name="Debuchy R."/>
            <person name="Gladieux P."/>
            <person name="Hiltunen Thoren M."/>
            <person name="Johannesson H."/>
        </authorList>
    </citation>
    <scope>NUCLEOTIDE SEQUENCE</scope>
    <source>
        <strain evidence="4">CBS 359.72</strain>
    </source>
</reference>
<feature type="compositionally biased region" description="Polar residues" evidence="2">
    <location>
        <begin position="225"/>
        <end position="238"/>
    </location>
</feature>
<sequence>MQWAPTPASGSSALDIPDSPDVLPSSLGALTLSHVSNGHVGNLSSRPQWNTRDPRTASTQSLVPSTEEGEGHVRKRKLLVVYIHGFMGNNSSFRSFPAHVHSLLKNLLGETHVIHTKIYPRYKTYKSIDVACENFSKWLAPHESPTTDVVLVGHSMGGLLAADVVLLPYNHNPSNAVPLFRHRILGTISLDAPLLGLHPGIVVSGIASLFRPAPNPPRPNEEAQSEYTKNSQSHTLSPDPSLYDEISPPSGTSSPALDPNAFSSAGVDSEPDAHDPYFNPPFPNDVAFVDRGWFRNIIHFATKHKEENLVYAAANHIVSHLEFGACLADYSGLKSRYNRLRRLEDVDNWSQPEEVRVRFVNYYTVSTGTIKNPRISSEFASPKDPNTLGETGESSREIGSLASDQQNLAEGDRVKTPRISIEDYSDGSGKASLEVLEPIPEPELGPIHEIEPEPESTIKSDLSESSVQHENDIRKTGPTSANDRALPEDDPSYQDQNLTPIPSVPSPPESPNLDALPDKESRKQAQKIYKAALKAYAQTVKARDRALKDRQKALGKRDRKAVKEAKKLEKQQAKLLHKPRPTEEKLGREDEERKQKDKEKTLRRRKFCMLPPKLRDGTGIGTPDPAWVEVYMEGVDEVGAHCGLFLPGPHYEPLVGDVGERIAGWVWEEASRRVALGERVAEET</sequence>
<proteinExistence type="inferred from homology"/>